<protein>
    <submittedName>
        <fullName evidence="1">Uncharacterized protein</fullName>
    </submittedName>
</protein>
<keyword evidence="2" id="KW-1185">Reference proteome</keyword>
<evidence type="ECO:0000313" key="1">
    <source>
        <dbReference type="EMBL" id="WOB06556.1"/>
    </source>
</evidence>
<name>A0ABZ0CNI0_9BURK</name>
<gene>
    <name evidence="1" type="ORF">RXV79_16680</name>
</gene>
<sequence length="167" mass="17753">MTTNFERTANWLKACGKFPRIVPPADMPSAEDGTAPNEAGLSVQIGCQLEEFAEYLKTLNVMSPTGATSNATQEVAAILDAIGYNLKKGHATAVIYDREQALDALCDIEVTGNGVAYMAAMNKPAADLVVLQSNDDKLNEDGTPVILEGGKIGKRPGWTPPDLSPFV</sequence>
<dbReference type="Proteomes" id="UP001303946">
    <property type="component" value="Chromosome"/>
</dbReference>
<evidence type="ECO:0000313" key="2">
    <source>
        <dbReference type="Proteomes" id="UP001303946"/>
    </source>
</evidence>
<accession>A0ABZ0CNI0</accession>
<dbReference type="Gene3D" id="1.10.3420.10">
    <property type="entry name" value="putative ntp pyrophosphohydrolase like domain"/>
    <property type="match status" value="1"/>
</dbReference>
<dbReference type="InterPro" id="IPR023292">
    <property type="entry name" value="NTP_PyroPHydrolase-like_dom_sf"/>
</dbReference>
<organism evidence="1 2">
    <name type="scientific">Piscinibacter gummiphilus</name>
    <dbReference type="NCBI Taxonomy" id="946333"/>
    <lineage>
        <taxon>Bacteria</taxon>
        <taxon>Pseudomonadati</taxon>
        <taxon>Pseudomonadota</taxon>
        <taxon>Betaproteobacteria</taxon>
        <taxon>Burkholderiales</taxon>
        <taxon>Sphaerotilaceae</taxon>
        <taxon>Piscinibacter</taxon>
    </lineage>
</organism>
<dbReference type="EMBL" id="CP136336">
    <property type="protein sequence ID" value="WOB06556.1"/>
    <property type="molecule type" value="Genomic_DNA"/>
</dbReference>
<dbReference type="RefSeq" id="WP_316699054.1">
    <property type="nucleotide sequence ID" value="NZ_CP136336.1"/>
</dbReference>
<proteinExistence type="predicted"/>
<reference evidence="1 2" key="1">
    <citation type="submission" date="2023-10" db="EMBL/GenBank/DDBJ databases">
        <title>Bacteria for the degradation of biodegradable plastic PBAT(Polybutylene adipate terephthalate).</title>
        <authorList>
            <person name="Weon H.-Y."/>
            <person name="Yeon J."/>
        </authorList>
    </citation>
    <scope>NUCLEOTIDE SEQUENCE [LARGE SCALE GENOMIC DNA]</scope>
    <source>
        <strain evidence="1 2">SBD 7-3</strain>
    </source>
</reference>